<protein>
    <recommendedName>
        <fullName evidence="3">Heterokaryon incompatibility domain-containing protein</fullName>
    </recommendedName>
</protein>
<reference evidence="2" key="1">
    <citation type="journal article" date="2017" name="Nat. Ecol. Evol.">
        <title>Genome expansion and lineage-specific genetic innovations in the forest pathogenic fungi Armillaria.</title>
        <authorList>
            <person name="Sipos G."/>
            <person name="Prasanna A.N."/>
            <person name="Walter M.C."/>
            <person name="O'Connor E."/>
            <person name="Balint B."/>
            <person name="Krizsan K."/>
            <person name="Kiss B."/>
            <person name="Hess J."/>
            <person name="Varga T."/>
            <person name="Slot J."/>
            <person name="Riley R."/>
            <person name="Boka B."/>
            <person name="Rigling D."/>
            <person name="Barry K."/>
            <person name="Lee J."/>
            <person name="Mihaltcheva S."/>
            <person name="LaButti K."/>
            <person name="Lipzen A."/>
            <person name="Waldron R."/>
            <person name="Moloney N.M."/>
            <person name="Sperisen C."/>
            <person name="Kredics L."/>
            <person name="Vagvoelgyi C."/>
            <person name="Patrignani A."/>
            <person name="Fitzpatrick D."/>
            <person name="Nagy I."/>
            <person name="Doyle S."/>
            <person name="Anderson J.B."/>
            <person name="Grigoriev I.V."/>
            <person name="Gueldener U."/>
            <person name="Muensterkoetter M."/>
            <person name="Nagy L.G."/>
        </authorList>
    </citation>
    <scope>NUCLEOTIDE SEQUENCE [LARGE SCALE GENOMIC DNA]</scope>
    <source>
        <strain evidence="2">C18/9</strain>
    </source>
</reference>
<name>A0A284RJ69_ARMOS</name>
<dbReference type="OrthoDB" id="2933218at2759"/>
<evidence type="ECO:0000313" key="2">
    <source>
        <dbReference type="Proteomes" id="UP000219338"/>
    </source>
</evidence>
<evidence type="ECO:0000313" key="1">
    <source>
        <dbReference type="EMBL" id="SJL08811.1"/>
    </source>
</evidence>
<dbReference type="Proteomes" id="UP000219338">
    <property type="component" value="Unassembled WGS sequence"/>
</dbReference>
<dbReference type="AlphaFoldDB" id="A0A284RJ69"/>
<accession>A0A284RJ69</accession>
<sequence length="544" mass="61970">MEVINEPYSGYSHDSSPCVDILTSPLGNKERYPPEVTISAFAEIGQAELSIQVPLQRSYTGRKPAIPSSLADTPCAAFGVQGVLDRLNAILGTSQTLDTPSLSALIEEFISNEYDFGTAYGRLHPRWPGHTNPPPRRLWDLYSNRVVPCWVTKEQWPRPISHAWVDEKHRVDIWTPINGHEWPVPIPDDADLNLIRIEMLNLGIEYTWLDVLCLRQKGEEREDLRAEEWKVDVPTIGCLYRVAGVVVWYLSGLGRPFRLEADDLESDHWWFNRVWTLQEVGEDRIIAGDTPDGPLHALIDEEGNYREEIVAKFREQLQAVDDISPDSYNIFDVLAEMQKRVSTNPVDKVAGLAFRLDSATIPAYYENQSLEDAWTALVNTIIPWFRGDLFFGFPEQGTRHKKWRPSWNQVMEKPRQEGECGAWVSRDEETGNDWCWGCCIEKGTVRGLALEGMEGVDRRSELTVEDGDGKAHAFQITAAHRYLIPEKTYTIIGAPMALENWVVGVGLPNNWFEKVSVFTIPNPEERQRLKDLKVTAKRSHNYLV</sequence>
<gene>
    <name evidence="1" type="ORF">ARMOST_12181</name>
</gene>
<proteinExistence type="predicted"/>
<keyword evidence="2" id="KW-1185">Reference proteome</keyword>
<organism evidence="1 2">
    <name type="scientific">Armillaria ostoyae</name>
    <name type="common">Armillaria root rot fungus</name>
    <dbReference type="NCBI Taxonomy" id="47428"/>
    <lineage>
        <taxon>Eukaryota</taxon>
        <taxon>Fungi</taxon>
        <taxon>Dikarya</taxon>
        <taxon>Basidiomycota</taxon>
        <taxon>Agaricomycotina</taxon>
        <taxon>Agaricomycetes</taxon>
        <taxon>Agaricomycetidae</taxon>
        <taxon>Agaricales</taxon>
        <taxon>Marasmiineae</taxon>
        <taxon>Physalacriaceae</taxon>
        <taxon>Armillaria</taxon>
    </lineage>
</organism>
<evidence type="ECO:0008006" key="3">
    <source>
        <dbReference type="Google" id="ProtNLM"/>
    </source>
</evidence>
<dbReference type="EMBL" id="FUEG01000009">
    <property type="protein sequence ID" value="SJL08811.1"/>
    <property type="molecule type" value="Genomic_DNA"/>
</dbReference>